<proteinExistence type="predicted"/>
<keyword evidence="7" id="KW-0732">Signal</keyword>
<feature type="binding site" evidence="6">
    <location>
        <position position="201"/>
    </location>
    <ligand>
        <name>Zn(2+)</name>
        <dbReference type="ChEBI" id="CHEBI:29105"/>
        <note>catalytic</note>
    </ligand>
</feature>
<dbReference type="Proteomes" id="UP000694865">
    <property type="component" value="Unplaced"/>
</dbReference>
<evidence type="ECO:0000256" key="2">
    <source>
        <dbReference type="ARBA" id="ARBA00022723"/>
    </source>
</evidence>
<dbReference type="InterPro" id="IPR006026">
    <property type="entry name" value="Peptidase_Metallo"/>
</dbReference>
<dbReference type="GeneID" id="100374911"/>
<evidence type="ECO:0000256" key="3">
    <source>
        <dbReference type="ARBA" id="ARBA00022801"/>
    </source>
</evidence>
<sequence>MTYLCYLVSVLGVLVWCHVHALEVHFVEVDGDDADLEERRRNDMWNSLPDVLKELHPPPSGRQFDSNGAADPQPAMGHIIYENKEILGNEETEELLFEGDIYLGPARQRNAIIYKTRLWQNGIVPYEIDSSFDSSSVASINAAIAEYHKHTCIRFVQRSSQQDYLAIYPGNGCWSSIGRDGGRQALSLGYGCTFNKVTPMHEFMHAVGFAHEQSRTDRDSYVYLISQNIQRGMEYNFEKYGTDYIDDLGSSYDYHSIMHYHHTAFTINGESTILPTRAGVKPEDLGSSPQFTSTDIFKLNRLYNCDGDDGDEGDGNEGGNTWRDDLRCGSNYPLSSGALSQCDPNGIYPCCSTGDWCGNTHAHCECPGCVDYREDNGGEDGNEGDKKWRDDLRCGSNYPLSDGSPSECDPTGIYPCCSTADWCGNTYAHCECSGCVDYSGNGDVKQWRDDLRCGSNYPLSSGAPSQCDPNGIYPCCSTADWCGNTYAHCQCHGCVDYTAK</sequence>
<protein>
    <recommendedName>
        <fullName evidence="7">Metalloendopeptidase</fullName>
        <ecNumber evidence="7">3.4.24.-</ecNumber>
    </recommendedName>
</protein>
<evidence type="ECO:0000259" key="8">
    <source>
        <dbReference type="PROSITE" id="PS51864"/>
    </source>
</evidence>
<keyword evidence="9" id="KW-1185">Reference proteome</keyword>
<feature type="active site" evidence="6">
    <location>
        <position position="202"/>
    </location>
</feature>
<evidence type="ECO:0000256" key="5">
    <source>
        <dbReference type="ARBA" id="ARBA00023049"/>
    </source>
</evidence>
<dbReference type="PRINTS" id="PR00480">
    <property type="entry name" value="ASTACIN"/>
</dbReference>
<dbReference type="PANTHER" id="PTHR10127:SF780">
    <property type="entry name" value="METALLOENDOPEPTIDASE"/>
    <property type="match status" value="1"/>
</dbReference>
<dbReference type="SUPFAM" id="SSF55486">
    <property type="entry name" value="Metalloproteases ('zincins'), catalytic domain"/>
    <property type="match status" value="1"/>
</dbReference>
<dbReference type="SMART" id="SM00235">
    <property type="entry name" value="ZnMc"/>
    <property type="match status" value="1"/>
</dbReference>
<name>A0ABM0GKK6_SACKO</name>
<comment type="caution">
    <text evidence="6">Lacks conserved residue(s) required for the propagation of feature annotation.</text>
</comment>
<dbReference type="RefSeq" id="XP_002731942.1">
    <property type="nucleotide sequence ID" value="XM_002731896.2"/>
</dbReference>
<evidence type="ECO:0000256" key="1">
    <source>
        <dbReference type="ARBA" id="ARBA00022670"/>
    </source>
</evidence>
<keyword evidence="2 6" id="KW-0479">Metal-binding</keyword>
<keyword evidence="3 6" id="KW-0378">Hydrolase</keyword>
<feature type="signal peptide" evidence="7">
    <location>
        <begin position="1"/>
        <end position="21"/>
    </location>
</feature>
<keyword evidence="1 6" id="KW-0645">Protease</keyword>
<comment type="cofactor">
    <cofactor evidence="6 7">
        <name>Zn(2+)</name>
        <dbReference type="ChEBI" id="CHEBI:29105"/>
    </cofactor>
    <text evidence="6 7">Binds 1 zinc ion per subunit.</text>
</comment>
<keyword evidence="4 6" id="KW-0862">Zinc</keyword>
<evidence type="ECO:0000256" key="6">
    <source>
        <dbReference type="PROSITE-ProRule" id="PRU01211"/>
    </source>
</evidence>
<dbReference type="Gene3D" id="3.40.390.10">
    <property type="entry name" value="Collagenase (Catalytic Domain)"/>
    <property type="match status" value="1"/>
</dbReference>
<dbReference type="PANTHER" id="PTHR10127">
    <property type="entry name" value="DISCOIDIN, CUB, EGF, LAMININ , AND ZINC METALLOPROTEASE DOMAIN CONTAINING"/>
    <property type="match status" value="1"/>
</dbReference>
<feature type="binding site" evidence="6">
    <location>
        <position position="205"/>
    </location>
    <ligand>
        <name>Zn(2+)</name>
        <dbReference type="ChEBI" id="CHEBI:29105"/>
        <note>catalytic</note>
    </ligand>
</feature>
<accession>A0ABM0GKK6</accession>
<evidence type="ECO:0000256" key="7">
    <source>
        <dbReference type="RuleBase" id="RU361183"/>
    </source>
</evidence>
<reference evidence="10" key="1">
    <citation type="submission" date="2025-08" db="UniProtKB">
        <authorList>
            <consortium name="RefSeq"/>
        </authorList>
    </citation>
    <scope>IDENTIFICATION</scope>
    <source>
        <tissue evidence="10">Testes</tissue>
    </source>
</reference>
<dbReference type="PROSITE" id="PS51864">
    <property type="entry name" value="ASTACIN"/>
    <property type="match status" value="1"/>
</dbReference>
<dbReference type="EC" id="3.4.24.-" evidence="7"/>
<gene>
    <name evidence="10" type="primary">LOC100374911</name>
</gene>
<evidence type="ECO:0000313" key="10">
    <source>
        <dbReference type="RefSeq" id="XP_002731942.1"/>
    </source>
</evidence>
<feature type="chain" id="PRO_5044994690" description="Metalloendopeptidase" evidence="7">
    <location>
        <begin position="22"/>
        <end position="500"/>
    </location>
</feature>
<keyword evidence="5 6" id="KW-0482">Metalloprotease</keyword>
<dbReference type="Pfam" id="PF01400">
    <property type="entry name" value="Astacin"/>
    <property type="match status" value="1"/>
</dbReference>
<feature type="domain" description="Peptidase M12A" evidence="8">
    <location>
        <begin position="110"/>
        <end position="306"/>
    </location>
</feature>
<dbReference type="InterPro" id="IPR034035">
    <property type="entry name" value="Astacin-like_dom"/>
</dbReference>
<dbReference type="CDD" id="cd10909">
    <property type="entry name" value="ChtBD1_GH18_2"/>
    <property type="match status" value="3"/>
</dbReference>
<feature type="binding site" evidence="6">
    <location>
        <position position="211"/>
    </location>
    <ligand>
        <name>Zn(2+)</name>
        <dbReference type="ChEBI" id="CHEBI:29105"/>
        <note>catalytic</note>
    </ligand>
</feature>
<evidence type="ECO:0000313" key="9">
    <source>
        <dbReference type="Proteomes" id="UP000694865"/>
    </source>
</evidence>
<dbReference type="InterPro" id="IPR024079">
    <property type="entry name" value="MetalloPept_cat_dom_sf"/>
</dbReference>
<dbReference type="InterPro" id="IPR001506">
    <property type="entry name" value="Peptidase_M12A"/>
</dbReference>
<evidence type="ECO:0000256" key="4">
    <source>
        <dbReference type="ARBA" id="ARBA00022833"/>
    </source>
</evidence>
<dbReference type="CDD" id="cd04280">
    <property type="entry name" value="ZnMc_astacin_like"/>
    <property type="match status" value="1"/>
</dbReference>
<organism evidence="9 10">
    <name type="scientific">Saccoglossus kowalevskii</name>
    <name type="common">Acorn worm</name>
    <dbReference type="NCBI Taxonomy" id="10224"/>
    <lineage>
        <taxon>Eukaryota</taxon>
        <taxon>Metazoa</taxon>
        <taxon>Hemichordata</taxon>
        <taxon>Enteropneusta</taxon>
        <taxon>Harrimaniidae</taxon>
        <taxon>Saccoglossus</taxon>
    </lineage>
</organism>